<accession>A0A9Q4KN40</accession>
<dbReference type="AlphaFoldDB" id="A0A9Q4KN40"/>
<dbReference type="Pfam" id="PF00072">
    <property type="entry name" value="Response_reg"/>
    <property type="match status" value="1"/>
</dbReference>
<dbReference type="InterPro" id="IPR052048">
    <property type="entry name" value="ST_Response_Regulator"/>
</dbReference>
<dbReference type="Gene3D" id="3.40.50.2300">
    <property type="match status" value="1"/>
</dbReference>
<feature type="modified residue" description="4-aspartylphosphate" evidence="1">
    <location>
        <position position="53"/>
    </location>
</feature>
<dbReference type="RefSeq" id="WP_274923751.1">
    <property type="nucleotide sequence ID" value="NZ_JAKELO010000002.1"/>
</dbReference>
<dbReference type="CDD" id="cd17542">
    <property type="entry name" value="REC_CheY"/>
    <property type="match status" value="1"/>
</dbReference>
<comment type="caution">
    <text evidence="3">The sequence shown here is derived from an EMBL/GenBank/DDBJ whole genome shotgun (WGS) entry which is preliminary data.</text>
</comment>
<gene>
    <name evidence="3" type="ORF">L0665_00385</name>
</gene>
<evidence type="ECO:0000259" key="2">
    <source>
        <dbReference type="PROSITE" id="PS50110"/>
    </source>
</evidence>
<sequence>MGRILVVDDTLFMRTLLKNILFSGNHDIVGEAEDGEDAVEKYSSLQPDLVTMDIVMPKKNGIEALKEIMAINPKARVIMCTAVGQEQMVKLAIKTGAKGYIVKPFQAPKVIEEINNVLKS</sequence>
<name>A0A9Q4KN40_9EURY</name>
<keyword evidence="1" id="KW-0597">Phosphoprotein</keyword>
<dbReference type="InterPro" id="IPR001789">
    <property type="entry name" value="Sig_transdc_resp-reg_receiver"/>
</dbReference>
<dbReference type="Proteomes" id="UP001143747">
    <property type="component" value="Unassembled WGS sequence"/>
</dbReference>
<reference evidence="3" key="1">
    <citation type="submission" date="2022-01" db="EMBL/GenBank/DDBJ databases">
        <title>Draft genome of Methanogenium marinum DSM 15558.</title>
        <authorList>
            <person name="Chen S.-C."/>
            <person name="You Y.-T."/>
        </authorList>
    </citation>
    <scope>NUCLEOTIDE SEQUENCE</scope>
    <source>
        <strain evidence="3">DSM 15558</strain>
    </source>
</reference>
<dbReference type="SMART" id="SM00448">
    <property type="entry name" value="REC"/>
    <property type="match status" value="1"/>
</dbReference>
<dbReference type="PANTHER" id="PTHR43228:SF1">
    <property type="entry name" value="TWO-COMPONENT RESPONSE REGULATOR ARR22"/>
    <property type="match status" value="1"/>
</dbReference>
<feature type="domain" description="Response regulatory" evidence="2">
    <location>
        <begin position="3"/>
        <end position="118"/>
    </location>
</feature>
<dbReference type="PROSITE" id="PS50110">
    <property type="entry name" value="RESPONSE_REGULATORY"/>
    <property type="match status" value="1"/>
</dbReference>
<protein>
    <submittedName>
        <fullName evidence="3">Response regulator</fullName>
    </submittedName>
</protein>
<dbReference type="PANTHER" id="PTHR43228">
    <property type="entry name" value="TWO-COMPONENT RESPONSE REGULATOR"/>
    <property type="match status" value="1"/>
</dbReference>
<dbReference type="GO" id="GO:0000160">
    <property type="term" value="P:phosphorelay signal transduction system"/>
    <property type="evidence" value="ECO:0007669"/>
    <property type="project" value="InterPro"/>
</dbReference>
<dbReference type="InterPro" id="IPR011006">
    <property type="entry name" value="CheY-like_superfamily"/>
</dbReference>
<organism evidence="3 4">
    <name type="scientific">Methanogenium marinum</name>
    <dbReference type="NCBI Taxonomy" id="348610"/>
    <lineage>
        <taxon>Archaea</taxon>
        <taxon>Methanobacteriati</taxon>
        <taxon>Methanobacteriota</taxon>
        <taxon>Stenosarchaea group</taxon>
        <taxon>Methanomicrobia</taxon>
        <taxon>Methanomicrobiales</taxon>
        <taxon>Methanomicrobiaceae</taxon>
        <taxon>Methanogenium</taxon>
    </lineage>
</organism>
<dbReference type="EMBL" id="JAKELO010000002">
    <property type="protein sequence ID" value="MDE4907085.1"/>
    <property type="molecule type" value="Genomic_DNA"/>
</dbReference>
<keyword evidence="4" id="KW-1185">Reference proteome</keyword>
<proteinExistence type="predicted"/>
<evidence type="ECO:0000313" key="4">
    <source>
        <dbReference type="Proteomes" id="UP001143747"/>
    </source>
</evidence>
<evidence type="ECO:0000256" key="1">
    <source>
        <dbReference type="PROSITE-ProRule" id="PRU00169"/>
    </source>
</evidence>
<evidence type="ECO:0000313" key="3">
    <source>
        <dbReference type="EMBL" id="MDE4907085.1"/>
    </source>
</evidence>
<dbReference type="SUPFAM" id="SSF52172">
    <property type="entry name" value="CheY-like"/>
    <property type="match status" value="1"/>
</dbReference>